<keyword evidence="1" id="KW-0472">Membrane</keyword>
<reference evidence="2 3" key="1">
    <citation type="submission" date="2018-12" db="EMBL/GenBank/DDBJ databases">
        <title>Unveiling genomic diversity among members of the Bifidobacterium pseudolongum species, a widely distributed gut commensal of the animal kingdom.</title>
        <authorList>
            <person name="Lugli G.A."/>
            <person name="Duranti S."/>
            <person name="Albert K."/>
            <person name="Mancabelli L."/>
            <person name="Napoli S."/>
            <person name="Viappiani A."/>
            <person name="Anzalone R."/>
            <person name="Longhi G."/>
            <person name="Milani C."/>
            <person name="Turroni F."/>
            <person name="Alessandri G."/>
            <person name="Sela D.A."/>
            <person name="Van Sinderen D."/>
            <person name="Ventura M."/>
        </authorList>
    </citation>
    <scope>NUCLEOTIDE SEQUENCE [LARGE SCALE GENOMIC DNA]</scope>
    <source>
        <strain evidence="2 3">2071B</strain>
    </source>
</reference>
<accession>A0A4Q5A391</accession>
<feature type="non-terminal residue" evidence="2">
    <location>
        <position position="98"/>
    </location>
</feature>
<feature type="transmembrane region" description="Helical" evidence="1">
    <location>
        <begin position="61"/>
        <end position="83"/>
    </location>
</feature>
<keyword evidence="1" id="KW-0812">Transmembrane</keyword>
<keyword evidence="1" id="KW-1133">Transmembrane helix</keyword>
<dbReference type="EMBL" id="RYUM01000024">
    <property type="protein sequence ID" value="RYQ16765.1"/>
    <property type="molecule type" value="Genomic_DNA"/>
</dbReference>
<comment type="caution">
    <text evidence="2">The sequence shown here is derived from an EMBL/GenBank/DDBJ whole genome shotgun (WGS) entry which is preliminary data.</text>
</comment>
<dbReference type="Proteomes" id="UP000291187">
    <property type="component" value="Unassembled WGS sequence"/>
</dbReference>
<gene>
    <name evidence="2" type="ORF">PG2071B_1616</name>
</gene>
<dbReference type="AlphaFoldDB" id="A0A4Q5A391"/>
<evidence type="ECO:0000313" key="2">
    <source>
        <dbReference type="EMBL" id="RYQ16765.1"/>
    </source>
</evidence>
<proteinExistence type="predicted"/>
<sequence>MNPAPVYAGFAVRASDWLNREARTCLCDTPVDVLCLLGFVGCDTPVDVLCLLGFVGCDTPVDVLCLLGFVGVWLGWVCVLVGVRVSYSSCCRLVSGWG</sequence>
<organism evidence="2 3">
    <name type="scientific">Bifidobacterium pseudolongum subsp. globosum</name>
    <dbReference type="NCBI Taxonomy" id="1690"/>
    <lineage>
        <taxon>Bacteria</taxon>
        <taxon>Bacillati</taxon>
        <taxon>Actinomycetota</taxon>
        <taxon>Actinomycetes</taxon>
        <taxon>Bifidobacteriales</taxon>
        <taxon>Bifidobacteriaceae</taxon>
        <taxon>Bifidobacterium</taxon>
    </lineage>
</organism>
<dbReference type="RefSeq" id="WP_129864746.1">
    <property type="nucleotide sequence ID" value="NZ_RYUM01000024.1"/>
</dbReference>
<name>A0A4Q5A391_9BIFI</name>
<protein>
    <submittedName>
        <fullName evidence="2">Uncharacterized protein</fullName>
    </submittedName>
</protein>
<evidence type="ECO:0000313" key="3">
    <source>
        <dbReference type="Proteomes" id="UP000291187"/>
    </source>
</evidence>
<evidence type="ECO:0000256" key="1">
    <source>
        <dbReference type="SAM" id="Phobius"/>
    </source>
</evidence>